<dbReference type="Pfam" id="PF17917">
    <property type="entry name" value="RT_RNaseH"/>
    <property type="match status" value="1"/>
</dbReference>
<feature type="compositionally biased region" description="Basic and acidic residues" evidence="7">
    <location>
        <begin position="49"/>
        <end position="87"/>
    </location>
</feature>
<evidence type="ECO:0000256" key="1">
    <source>
        <dbReference type="ARBA" id="ARBA00022679"/>
    </source>
</evidence>
<evidence type="ECO:0000256" key="2">
    <source>
        <dbReference type="ARBA" id="ARBA00022695"/>
    </source>
</evidence>
<reference evidence="11 12" key="1">
    <citation type="journal article" date="2018" name="Cell">
        <title>The Chara Genome: Secondary Complexity and Implications for Plant Terrestrialization.</title>
        <authorList>
            <person name="Nishiyama T."/>
            <person name="Sakayama H."/>
            <person name="Vries J.D."/>
            <person name="Buschmann H."/>
            <person name="Saint-Marcoux D."/>
            <person name="Ullrich K.K."/>
            <person name="Haas F.B."/>
            <person name="Vanderstraeten L."/>
            <person name="Becker D."/>
            <person name="Lang D."/>
            <person name="Vosolsobe S."/>
            <person name="Rombauts S."/>
            <person name="Wilhelmsson P.K.I."/>
            <person name="Janitza P."/>
            <person name="Kern R."/>
            <person name="Heyl A."/>
            <person name="Rumpler F."/>
            <person name="Villalobos L.I.A.C."/>
            <person name="Clay J.M."/>
            <person name="Skokan R."/>
            <person name="Toyoda A."/>
            <person name="Suzuki Y."/>
            <person name="Kagoshima H."/>
            <person name="Schijlen E."/>
            <person name="Tajeshwar N."/>
            <person name="Catarino B."/>
            <person name="Hetherington A.J."/>
            <person name="Saltykova A."/>
            <person name="Bonnot C."/>
            <person name="Breuninger H."/>
            <person name="Symeonidi A."/>
            <person name="Radhakrishnan G.V."/>
            <person name="Van Nieuwerburgh F."/>
            <person name="Deforce D."/>
            <person name="Chang C."/>
            <person name="Karol K.G."/>
            <person name="Hedrich R."/>
            <person name="Ulvskov P."/>
            <person name="Glockner G."/>
            <person name="Delwiche C.F."/>
            <person name="Petrasek J."/>
            <person name="Van de Peer Y."/>
            <person name="Friml J."/>
            <person name="Beilby M."/>
            <person name="Dolan L."/>
            <person name="Kohara Y."/>
            <person name="Sugano S."/>
            <person name="Fujiyama A."/>
            <person name="Delaux P.-M."/>
            <person name="Quint M."/>
            <person name="TheiBen G."/>
            <person name="Hagemann M."/>
            <person name="Harholt J."/>
            <person name="Dunand C."/>
            <person name="Zachgo S."/>
            <person name="Langdale J."/>
            <person name="Maumus F."/>
            <person name="Straeten D.V.D."/>
            <person name="Gould S.B."/>
            <person name="Rensing S.A."/>
        </authorList>
    </citation>
    <scope>NUCLEOTIDE SEQUENCE [LARGE SCALE GENOMIC DNA]</scope>
    <source>
        <strain evidence="11 12">S276</strain>
    </source>
</reference>
<dbReference type="Proteomes" id="UP000265515">
    <property type="component" value="Unassembled WGS sequence"/>
</dbReference>
<evidence type="ECO:0000259" key="9">
    <source>
        <dbReference type="Pfam" id="PF17917"/>
    </source>
</evidence>
<dbReference type="GO" id="GO:0016787">
    <property type="term" value="F:hydrolase activity"/>
    <property type="evidence" value="ECO:0007669"/>
    <property type="project" value="UniProtKB-KW"/>
</dbReference>
<dbReference type="EMBL" id="BFEA01000397">
    <property type="protein sequence ID" value="GBG82120.1"/>
    <property type="molecule type" value="Genomic_DNA"/>
</dbReference>
<organism evidence="11 12">
    <name type="scientific">Chara braunii</name>
    <name type="common">Braun's stonewort</name>
    <dbReference type="NCBI Taxonomy" id="69332"/>
    <lineage>
        <taxon>Eukaryota</taxon>
        <taxon>Viridiplantae</taxon>
        <taxon>Streptophyta</taxon>
        <taxon>Charophyceae</taxon>
        <taxon>Charales</taxon>
        <taxon>Characeae</taxon>
        <taxon>Chara</taxon>
    </lineage>
</organism>
<dbReference type="InterPro" id="IPR043502">
    <property type="entry name" value="DNA/RNA_pol_sf"/>
</dbReference>
<feature type="domain" description="Integrase zinc-binding" evidence="10">
    <location>
        <begin position="819"/>
        <end position="850"/>
    </location>
</feature>
<feature type="region of interest" description="Disordered" evidence="7">
    <location>
        <begin position="508"/>
        <end position="583"/>
    </location>
</feature>
<keyword evidence="12" id="KW-1185">Reference proteome</keyword>
<gene>
    <name evidence="11" type="ORF">CBR_g34401</name>
</gene>
<dbReference type="InterPro" id="IPR050951">
    <property type="entry name" value="Retrovirus_Pol_polyprotein"/>
</dbReference>
<dbReference type="InterPro" id="IPR041373">
    <property type="entry name" value="RT_RNaseH"/>
</dbReference>
<keyword evidence="1" id="KW-0808">Transferase</keyword>
<dbReference type="SUPFAM" id="SSF56672">
    <property type="entry name" value="DNA/RNA polymerases"/>
    <property type="match status" value="1"/>
</dbReference>
<dbReference type="GO" id="GO:0003964">
    <property type="term" value="F:RNA-directed DNA polymerase activity"/>
    <property type="evidence" value="ECO:0007669"/>
    <property type="project" value="UniProtKB-KW"/>
</dbReference>
<evidence type="ECO:0000256" key="8">
    <source>
        <dbReference type="SAM" id="SignalP"/>
    </source>
</evidence>
<keyword evidence="6" id="KW-0695">RNA-directed DNA polymerase</keyword>
<accession>A0A388LIG5</accession>
<feature type="compositionally biased region" description="Basic and acidic residues" evidence="7">
    <location>
        <begin position="574"/>
        <end position="583"/>
    </location>
</feature>
<dbReference type="AlphaFoldDB" id="A0A388LIG5"/>
<feature type="compositionally biased region" description="Gly residues" evidence="7">
    <location>
        <begin position="512"/>
        <end position="524"/>
    </location>
</feature>
<evidence type="ECO:0000313" key="12">
    <source>
        <dbReference type="Proteomes" id="UP000265515"/>
    </source>
</evidence>
<evidence type="ECO:0000256" key="6">
    <source>
        <dbReference type="ARBA" id="ARBA00022918"/>
    </source>
</evidence>
<dbReference type="PANTHER" id="PTHR37984:SF5">
    <property type="entry name" value="PROTEIN NYNRIN-LIKE"/>
    <property type="match status" value="1"/>
</dbReference>
<protein>
    <recommendedName>
        <fullName evidence="13">Reverse transcriptase RNase H-like domain-containing protein</fullName>
    </recommendedName>
</protein>
<comment type="caution">
    <text evidence="11">The sequence shown here is derived from an EMBL/GenBank/DDBJ whole genome shotgun (WGS) entry which is preliminary data.</text>
</comment>
<dbReference type="InterPro" id="IPR041588">
    <property type="entry name" value="Integrase_H2C2"/>
</dbReference>
<evidence type="ECO:0008006" key="13">
    <source>
        <dbReference type="Google" id="ProtNLM"/>
    </source>
</evidence>
<keyword evidence="8" id="KW-0732">Signal</keyword>
<name>A0A388LIG5_CHABU</name>
<keyword evidence="4" id="KW-0255">Endonuclease</keyword>
<evidence type="ECO:0000259" key="10">
    <source>
        <dbReference type="Pfam" id="PF17921"/>
    </source>
</evidence>
<dbReference type="Gene3D" id="3.10.20.370">
    <property type="match status" value="1"/>
</dbReference>
<feature type="chain" id="PRO_5017339374" description="Reverse transcriptase RNase H-like domain-containing protein" evidence="8">
    <location>
        <begin position="30"/>
        <end position="859"/>
    </location>
</feature>
<proteinExistence type="predicted"/>
<evidence type="ECO:0000256" key="5">
    <source>
        <dbReference type="ARBA" id="ARBA00022801"/>
    </source>
</evidence>
<dbReference type="CDD" id="cd09274">
    <property type="entry name" value="RNase_HI_RT_Ty3"/>
    <property type="match status" value="1"/>
</dbReference>
<evidence type="ECO:0000313" key="11">
    <source>
        <dbReference type="EMBL" id="GBG82120.1"/>
    </source>
</evidence>
<sequence>MFGWLTFSVLWQPLLRLFFPLGFTRVVCPHVTTKGGTSTVPYTPAEQAEIDKRLAEKREERERKKKEKEEEIAKLKKKKEEELKRKDEEEEEEETESLERRRRSLIEKGKATEAKQEEEDRDWLRQYVEEERLEKEGAQIREKLGAIPAEGAAADQQALLTEAIKYTTAELAALKRALTDVRAHQEEFQSTWNNYLVAANRRMDDRTLTFGEAVTNGVLIKMEEEFLKLKKELGVGRGERGGDDRKEGIRRDMGPATVGFEKKERMKMKTPWTYTGAAGENYLQWQAQMETYLYGQRIEPEERIIVVHSCLGGHAAIYTLQLMRQDGYESVVDWSHGIPVKRMFDALHHRFTDPTLPRKTAEAILHLHEGAWRNTSALKRHTDELLQCSDNGLTPAQLLNSFARAIPEPLKSNLFPLTKEEGMTYEEFRRRAVDQAGFLSEANAHFWKDLQRGRKWRGKTIASSVQTKDGLLLTFEEGGLEHLPEEQIEFGSGTDSDGQLVQGGDWTTVAARGGGHQGRGQGRGSRGRGRGRQSGYQGGGNDQGCYVGGRGYGPPQGGRGRSSFGGRGRGSRPYPEHPGLEDGKPWIAMGISYETWAARKRNDQCLKCGDPTHIVPFYPSLPFIVTTDASQYGIGVVLQQDDGHGYRPVEFMSTRLPSDKVAASTYERELYALREALDHWRQYLLGRHFKVYSDHETLRWLKTQARMTPKLTRWAGEIDQYDFELRPVKGKYNVVADALSRRSDFFGAIVTYLDVGTELQQQIKTAYAADHIYSVLMHKVQTVPHEVPNYRVTDGLLFEKTDRFDRLCIPNSEPIKSIVLGECHDSEGHFGWKKTYASLLRSYTWTGMQVYCVRILGQA</sequence>
<dbReference type="Pfam" id="PF17921">
    <property type="entry name" value="Integrase_H2C2"/>
    <property type="match status" value="1"/>
</dbReference>
<dbReference type="Gene3D" id="1.10.340.70">
    <property type="match status" value="1"/>
</dbReference>
<dbReference type="PANTHER" id="PTHR37984">
    <property type="entry name" value="PROTEIN CBG26694"/>
    <property type="match status" value="1"/>
</dbReference>
<keyword evidence="5" id="KW-0378">Hydrolase</keyword>
<evidence type="ECO:0000256" key="4">
    <source>
        <dbReference type="ARBA" id="ARBA00022759"/>
    </source>
</evidence>
<keyword evidence="2" id="KW-0548">Nucleotidyltransferase</keyword>
<feature type="region of interest" description="Disordered" evidence="7">
    <location>
        <begin position="32"/>
        <end position="101"/>
    </location>
</feature>
<feature type="signal peptide" evidence="8">
    <location>
        <begin position="1"/>
        <end position="29"/>
    </location>
</feature>
<feature type="compositionally biased region" description="Gly residues" evidence="7">
    <location>
        <begin position="536"/>
        <end position="568"/>
    </location>
</feature>
<feature type="domain" description="Reverse transcriptase RNase H-like" evidence="9">
    <location>
        <begin position="619"/>
        <end position="721"/>
    </location>
</feature>
<keyword evidence="3" id="KW-0540">Nuclease</keyword>
<evidence type="ECO:0000256" key="3">
    <source>
        <dbReference type="ARBA" id="ARBA00022722"/>
    </source>
</evidence>
<evidence type="ECO:0000256" key="7">
    <source>
        <dbReference type="SAM" id="MobiDB-lite"/>
    </source>
</evidence>
<dbReference type="GO" id="GO:0004519">
    <property type="term" value="F:endonuclease activity"/>
    <property type="evidence" value="ECO:0007669"/>
    <property type="project" value="UniProtKB-KW"/>
</dbReference>
<dbReference type="Gramene" id="GBG82120">
    <property type="protein sequence ID" value="GBG82120"/>
    <property type="gene ID" value="CBR_g34401"/>
</dbReference>